<accession>A0A0R3LXS0</accession>
<organism evidence="1 2">
    <name type="scientific">Bradyrhizobium jicamae</name>
    <dbReference type="NCBI Taxonomy" id="280332"/>
    <lineage>
        <taxon>Bacteria</taxon>
        <taxon>Pseudomonadati</taxon>
        <taxon>Pseudomonadota</taxon>
        <taxon>Alphaproteobacteria</taxon>
        <taxon>Hyphomicrobiales</taxon>
        <taxon>Nitrobacteraceae</taxon>
        <taxon>Bradyrhizobium</taxon>
    </lineage>
</organism>
<proteinExistence type="predicted"/>
<evidence type="ECO:0000313" key="2">
    <source>
        <dbReference type="Proteomes" id="UP000050863"/>
    </source>
</evidence>
<comment type="caution">
    <text evidence="1">The sequence shown here is derived from an EMBL/GenBank/DDBJ whole genome shotgun (WGS) entry which is preliminary data.</text>
</comment>
<sequence>MALDPEEFVTLTDHGSMKLRAAVLRAMTLLPKERKRTTIVREGEPAILNFEQIKNLAAQWDERLVPID</sequence>
<evidence type="ECO:0000313" key="1">
    <source>
        <dbReference type="EMBL" id="KRR12839.1"/>
    </source>
</evidence>
<dbReference type="OrthoDB" id="8236643at2"/>
<dbReference type="AlphaFoldDB" id="A0A0R3LXS0"/>
<reference evidence="1 2" key="1">
    <citation type="submission" date="2014-03" db="EMBL/GenBank/DDBJ databases">
        <title>Bradyrhizobium valentinum sp. nov., isolated from effective nodules of Lupinus mariae-josephae, a lupine endemic of basic-lime soils in Eastern Spain.</title>
        <authorList>
            <person name="Duran D."/>
            <person name="Rey L."/>
            <person name="Navarro A."/>
            <person name="Busquets A."/>
            <person name="Imperial J."/>
            <person name="Ruiz-Argueso T."/>
        </authorList>
    </citation>
    <scope>NUCLEOTIDE SEQUENCE [LARGE SCALE GENOMIC DNA]</scope>
    <source>
        <strain evidence="1 2">PAC68</strain>
    </source>
</reference>
<keyword evidence="2" id="KW-1185">Reference proteome</keyword>
<name>A0A0R3LXS0_9BRAD</name>
<dbReference type="RefSeq" id="WP_057834369.1">
    <property type="nucleotide sequence ID" value="NZ_LLXZ01000031.1"/>
</dbReference>
<protein>
    <submittedName>
        <fullName evidence="1">Uncharacterized protein</fullName>
    </submittedName>
</protein>
<dbReference type="STRING" id="280332.CQ12_40995"/>
<gene>
    <name evidence="1" type="ORF">CQ12_40995</name>
</gene>
<dbReference type="Proteomes" id="UP000050863">
    <property type="component" value="Unassembled WGS sequence"/>
</dbReference>
<dbReference type="EMBL" id="LLXZ01000031">
    <property type="protein sequence ID" value="KRR12839.1"/>
    <property type="molecule type" value="Genomic_DNA"/>
</dbReference>